<organism evidence="3 4">
    <name type="scientific">Hymenobacter mellowenesis</name>
    <dbReference type="NCBI Taxonomy" id="3063995"/>
    <lineage>
        <taxon>Bacteria</taxon>
        <taxon>Pseudomonadati</taxon>
        <taxon>Bacteroidota</taxon>
        <taxon>Cytophagia</taxon>
        <taxon>Cytophagales</taxon>
        <taxon>Hymenobacteraceae</taxon>
        <taxon>Hymenobacter</taxon>
    </lineage>
</organism>
<reference evidence="3" key="1">
    <citation type="submission" date="2023-07" db="EMBL/GenBank/DDBJ databases">
        <authorList>
            <person name="Kim M.K."/>
        </authorList>
    </citation>
    <scope>NUCLEOTIDE SEQUENCE</scope>
    <source>
        <strain evidence="3">M29</strain>
    </source>
</reference>
<evidence type="ECO:0000256" key="1">
    <source>
        <dbReference type="ARBA" id="ARBA00010364"/>
    </source>
</evidence>
<dbReference type="PANTHER" id="PTHR13420">
    <property type="entry name" value="UPF0235 PROTEIN C15ORF40"/>
    <property type="match status" value="1"/>
</dbReference>
<evidence type="ECO:0000313" key="4">
    <source>
        <dbReference type="Proteomes" id="UP001167796"/>
    </source>
</evidence>
<protein>
    <recommendedName>
        <fullName evidence="2">UPF0235 protein Q5H92_09595</fullName>
    </recommendedName>
</protein>
<proteinExistence type="inferred from homology"/>
<dbReference type="SUPFAM" id="SSF69786">
    <property type="entry name" value="YggU-like"/>
    <property type="match status" value="1"/>
</dbReference>
<evidence type="ECO:0000313" key="3">
    <source>
        <dbReference type="EMBL" id="MDO7846609.1"/>
    </source>
</evidence>
<dbReference type="Pfam" id="PF02594">
    <property type="entry name" value="DUF167"/>
    <property type="match status" value="1"/>
</dbReference>
<gene>
    <name evidence="3" type="ORF">Q5H92_09595</name>
</gene>
<comment type="similarity">
    <text evidence="1 2">Belongs to the UPF0235 family.</text>
</comment>
<accession>A0ABT9A9U8</accession>
<name>A0ABT9A9U8_9BACT</name>
<dbReference type="NCBIfam" id="TIGR00251">
    <property type="entry name" value="DUF167 family protein"/>
    <property type="match status" value="1"/>
</dbReference>
<evidence type="ECO:0000256" key="2">
    <source>
        <dbReference type="HAMAP-Rule" id="MF_00634"/>
    </source>
</evidence>
<dbReference type="PANTHER" id="PTHR13420:SF7">
    <property type="entry name" value="UPF0235 PROTEIN C15ORF40"/>
    <property type="match status" value="1"/>
</dbReference>
<dbReference type="Proteomes" id="UP001167796">
    <property type="component" value="Unassembled WGS sequence"/>
</dbReference>
<keyword evidence="4" id="KW-1185">Reference proteome</keyword>
<dbReference type="HAMAP" id="MF_00634">
    <property type="entry name" value="UPF0235"/>
    <property type="match status" value="1"/>
</dbReference>
<dbReference type="InterPro" id="IPR003746">
    <property type="entry name" value="DUF167"/>
</dbReference>
<dbReference type="Gene3D" id="3.30.1200.10">
    <property type="entry name" value="YggU-like"/>
    <property type="match status" value="1"/>
</dbReference>
<dbReference type="InterPro" id="IPR036591">
    <property type="entry name" value="YggU-like_sf"/>
</dbReference>
<dbReference type="EMBL" id="JAUQSX010000004">
    <property type="protein sequence ID" value="MDO7846609.1"/>
    <property type="molecule type" value="Genomic_DNA"/>
</dbReference>
<comment type="caution">
    <text evidence="3">The sequence shown here is derived from an EMBL/GenBank/DDBJ whole genome shotgun (WGS) entry which is preliminary data.</text>
</comment>
<dbReference type="SMART" id="SM01152">
    <property type="entry name" value="DUF167"/>
    <property type="match status" value="1"/>
</dbReference>
<dbReference type="RefSeq" id="WP_305011295.1">
    <property type="nucleotide sequence ID" value="NZ_JAUQSX010000004.1"/>
</dbReference>
<sequence>MTSFLQPINSPTHQIMILHLRAKPNARANQLLRAADGTLTVRLKAPPQEGQANAVLLAFLGETFGVSKSSVTLLSGHTTPFKKVEIEGVSEEEGERVLAQLLA</sequence>